<keyword evidence="6 12" id="KW-0648">Protein biosynthesis</keyword>
<dbReference type="InterPro" id="IPR001278">
    <property type="entry name" value="Arg-tRNA-ligase"/>
</dbReference>
<dbReference type="PANTHER" id="PTHR11956">
    <property type="entry name" value="ARGINYL-TRNA SYNTHETASE"/>
    <property type="match status" value="1"/>
</dbReference>
<keyword evidence="7 12" id="KW-0030">Aminoacyl-tRNA synthetase</keyword>
<evidence type="ECO:0000256" key="4">
    <source>
        <dbReference type="ARBA" id="ARBA00022741"/>
    </source>
</evidence>
<evidence type="ECO:0000313" key="15">
    <source>
        <dbReference type="Proteomes" id="UP001295444"/>
    </source>
</evidence>
<dbReference type="SUPFAM" id="SSF52374">
    <property type="entry name" value="Nucleotidylyl transferase"/>
    <property type="match status" value="1"/>
</dbReference>
<dbReference type="PRINTS" id="PR01038">
    <property type="entry name" value="TRNASYNTHARG"/>
</dbReference>
<dbReference type="SMART" id="SM00836">
    <property type="entry name" value="DALR_1"/>
    <property type="match status" value="1"/>
</dbReference>
<dbReference type="PROSITE" id="PS00178">
    <property type="entry name" value="AA_TRNA_LIGASE_I"/>
    <property type="match status" value="1"/>
</dbReference>
<dbReference type="CDD" id="cd00671">
    <property type="entry name" value="ArgRS_core"/>
    <property type="match status" value="1"/>
</dbReference>
<evidence type="ECO:0000256" key="6">
    <source>
        <dbReference type="ARBA" id="ARBA00022917"/>
    </source>
</evidence>
<dbReference type="InterPro" id="IPR036695">
    <property type="entry name" value="Arg-tRNA-synth_N_sf"/>
</dbReference>
<dbReference type="EMBL" id="OW240913">
    <property type="protein sequence ID" value="CAH2249403.1"/>
    <property type="molecule type" value="Genomic_DNA"/>
</dbReference>
<evidence type="ECO:0000256" key="2">
    <source>
        <dbReference type="ARBA" id="ARBA00012837"/>
    </source>
</evidence>
<keyword evidence="3 12" id="KW-0436">Ligase</keyword>
<dbReference type="SUPFAM" id="SSF47323">
    <property type="entry name" value="Anticodon-binding domain of a subclass of class I aminoacyl-tRNA synthetases"/>
    <property type="match status" value="1"/>
</dbReference>
<dbReference type="InterPro" id="IPR009080">
    <property type="entry name" value="tRNAsynth_Ia_anticodon-bd"/>
</dbReference>
<name>A0AAD1VUS3_PELCU</name>
<comment type="similarity">
    <text evidence="1 12">Belongs to the class-I aminoacyl-tRNA synthetase family.</text>
</comment>
<dbReference type="InterPro" id="IPR001412">
    <property type="entry name" value="aa-tRNA-synth_I_CS"/>
</dbReference>
<dbReference type="Pfam" id="PF05746">
    <property type="entry name" value="DALR_1"/>
    <property type="match status" value="1"/>
</dbReference>
<dbReference type="EC" id="6.1.1.19" evidence="2"/>
<comment type="function">
    <text evidence="11">Catalyzes the attachment of arginine to tRNA(Arg) in a two-step reaction: arginine is first activated by ATP to form Arg-AMP and then transferred to the acceptor end of tRNA(Arg).</text>
</comment>
<dbReference type="Pfam" id="PF00750">
    <property type="entry name" value="tRNA-synt_1d"/>
    <property type="match status" value="1"/>
</dbReference>
<evidence type="ECO:0000313" key="14">
    <source>
        <dbReference type="EMBL" id="CAH2249403.1"/>
    </source>
</evidence>
<dbReference type="AlphaFoldDB" id="A0AAD1VUS3"/>
<dbReference type="InterPro" id="IPR014729">
    <property type="entry name" value="Rossmann-like_a/b/a_fold"/>
</dbReference>
<evidence type="ECO:0000256" key="9">
    <source>
        <dbReference type="ARBA" id="ARBA00039495"/>
    </source>
</evidence>
<dbReference type="Gene3D" id="1.10.730.10">
    <property type="entry name" value="Isoleucyl-tRNA Synthetase, Domain 1"/>
    <property type="match status" value="1"/>
</dbReference>
<dbReference type="InterPro" id="IPR035684">
    <property type="entry name" value="ArgRS_core"/>
</dbReference>
<dbReference type="GO" id="GO:0032543">
    <property type="term" value="P:mitochondrial translation"/>
    <property type="evidence" value="ECO:0007669"/>
    <property type="project" value="TreeGrafter"/>
</dbReference>
<evidence type="ECO:0000259" key="13">
    <source>
        <dbReference type="SMART" id="SM00836"/>
    </source>
</evidence>
<protein>
    <recommendedName>
        <fullName evidence="9">Probable arginine--tRNA ligase, mitochondrial</fullName>
        <ecNumber evidence="2">6.1.1.19</ecNumber>
    </recommendedName>
    <alternativeName>
        <fullName evidence="8">Arginyl-tRNA synthetase</fullName>
    </alternativeName>
</protein>
<dbReference type="NCBIfam" id="TIGR00456">
    <property type="entry name" value="argS"/>
    <property type="match status" value="1"/>
</dbReference>
<accession>A0AAD1VUS3</accession>
<evidence type="ECO:0000256" key="8">
    <source>
        <dbReference type="ARBA" id="ARBA00033033"/>
    </source>
</evidence>
<evidence type="ECO:0000256" key="3">
    <source>
        <dbReference type="ARBA" id="ARBA00022598"/>
    </source>
</evidence>
<evidence type="ECO:0000256" key="1">
    <source>
        <dbReference type="ARBA" id="ARBA00005594"/>
    </source>
</evidence>
<dbReference type="PANTHER" id="PTHR11956:SF11">
    <property type="entry name" value="ARGININE--TRNA LIGASE, MITOCHONDRIAL-RELATED"/>
    <property type="match status" value="1"/>
</dbReference>
<dbReference type="FunFam" id="3.40.50.620:FF:000058">
    <property type="entry name" value="Mitochondrial arginyl-tRNA synthetase"/>
    <property type="match status" value="1"/>
</dbReference>
<dbReference type="GO" id="GO:0006420">
    <property type="term" value="P:arginyl-tRNA aminoacylation"/>
    <property type="evidence" value="ECO:0007669"/>
    <property type="project" value="InterPro"/>
</dbReference>
<evidence type="ECO:0000256" key="12">
    <source>
        <dbReference type="RuleBase" id="RU363038"/>
    </source>
</evidence>
<dbReference type="Gene3D" id="3.40.50.620">
    <property type="entry name" value="HUPs"/>
    <property type="match status" value="1"/>
</dbReference>
<dbReference type="FunFam" id="1.10.730.10:FF:000006">
    <property type="entry name" value="Arginyl-tRNA synthetase 2, mitochondrial"/>
    <property type="match status" value="1"/>
</dbReference>
<proteinExistence type="inferred from homology"/>
<keyword evidence="5 12" id="KW-0067">ATP-binding</keyword>
<comment type="catalytic activity">
    <reaction evidence="10">
        <text>tRNA(Arg) + L-arginine + ATP = L-arginyl-tRNA(Arg) + AMP + diphosphate</text>
        <dbReference type="Rhea" id="RHEA:20301"/>
        <dbReference type="Rhea" id="RHEA-COMP:9658"/>
        <dbReference type="Rhea" id="RHEA-COMP:9673"/>
        <dbReference type="ChEBI" id="CHEBI:30616"/>
        <dbReference type="ChEBI" id="CHEBI:32682"/>
        <dbReference type="ChEBI" id="CHEBI:33019"/>
        <dbReference type="ChEBI" id="CHEBI:78442"/>
        <dbReference type="ChEBI" id="CHEBI:78513"/>
        <dbReference type="ChEBI" id="CHEBI:456215"/>
        <dbReference type="EC" id="6.1.1.19"/>
    </reaction>
</comment>
<keyword evidence="4 12" id="KW-0547">Nucleotide-binding</keyword>
<evidence type="ECO:0000256" key="11">
    <source>
        <dbReference type="ARBA" id="ARBA00049595"/>
    </source>
</evidence>
<dbReference type="InterPro" id="IPR008909">
    <property type="entry name" value="DALR_anticod-bd"/>
</dbReference>
<dbReference type="Gene3D" id="3.30.1360.70">
    <property type="entry name" value="Arginyl tRNA synthetase N-terminal domain"/>
    <property type="match status" value="1"/>
</dbReference>
<reference evidence="14" key="1">
    <citation type="submission" date="2022-03" db="EMBL/GenBank/DDBJ databases">
        <authorList>
            <person name="Alioto T."/>
            <person name="Alioto T."/>
            <person name="Gomez Garrido J."/>
        </authorList>
    </citation>
    <scope>NUCLEOTIDE SEQUENCE</scope>
</reference>
<gene>
    <name evidence="14" type="ORF">PECUL_23A031518</name>
</gene>
<evidence type="ECO:0000256" key="7">
    <source>
        <dbReference type="ARBA" id="ARBA00023146"/>
    </source>
</evidence>
<organism evidence="14 15">
    <name type="scientific">Pelobates cultripes</name>
    <name type="common">Western spadefoot toad</name>
    <dbReference type="NCBI Taxonomy" id="61616"/>
    <lineage>
        <taxon>Eukaryota</taxon>
        <taxon>Metazoa</taxon>
        <taxon>Chordata</taxon>
        <taxon>Craniata</taxon>
        <taxon>Vertebrata</taxon>
        <taxon>Euteleostomi</taxon>
        <taxon>Amphibia</taxon>
        <taxon>Batrachia</taxon>
        <taxon>Anura</taxon>
        <taxon>Pelobatoidea</taxon>
        <taxon>Pelobatidae</taxon>
        <taxon>Pelobates</taxon>
    </lineage>
</organism>
<feature type="domain" description="DALR anticodon binding" evidence="13">
    <location>
        <begin position="461"/>
        <end position="576"/>
    </location>
</feature>
<dbReference type="GO" id="GO:0005739">
    <property type="term" value="C:mitochondrion"/>
    <property type="evidence" value="ECO:0007669"/>
    <property type="project" value="TreeGrafter"/>
</dbReference>
<dbReference type="GO" id="GO:0005524">
    <property type="term" value="F:ATP binding"/>
    <property type="evidence" value="ECO:0007669"/>
    <property type="project" value="UniProtKB-KW"/>
</dbReference>
<sequence>MACLFRRAIAEQVSRIVGLPSETVAQSIRAVPVHRKHESPDFQLFVNSLLDDIHADANFTVQEKAQKLASKLNCDTVISEIGADRGSVTFKVHRDLLIKTVLHKITQDGPRFGLNTDLLSRIPKGKTIVEFSSPNIAKKFHVGHLRSTIIGNYIANLKEAIGNEVIRINYLGDWGLQFGLLGTGFSKFGSEKELRDNPLEHLFNVYVKINEAAEQDENLRSSAMEFLKRLEGGEAQAVSLWTHFRELSIQEYAKIYKRLGIHFEEYSGESFYREKSQHVLQMLRNRGVLKEMENGTGVVDLSEGLSTYKTVVRSDGTSLYITRDVAAAIDRIEKYDFDEMIYVTDKSQQTHFQHLFKILQILGEKHSIRCHHVPFGRVQGMKTRKGDVIFLEDVLDEARTRMLQNMAATSTSKHLEDPARTAEKIGAAALIVQDFKGPLMSDYHFDWDRALQSFGDTGVFLQYTHARLHSLQGLWETKDLTDFNISCLQEPSVISTLQHLLRYDEVILQCLDDYQPRYLVNYLMGLGHLANVAHRALPVKGSTSEVAQARLLFFNNVQMVLANTMKLLGITPVTNM</sequence>
<evidence type="ECO:0000256" key="10">
    <source>
        <dbReference type="ARBA" id="ARBA00049339"/>
    </source>
</evidence>
<dbReference type="Proteomes" id="UP001295444">
    <property type="component" value="Chromosome 02"/>
</dbReference>
<dbReference type="GO" id="GO:0004814">
    <property type="term" value="F:arginine-tRNA ligase activity"/>
    <property type="evidence" value="ECO:0007669"/>
    <property type="project" value="UniProtKB-EC"/>
</dbReference>
<keyword evidence="15" id="KW-1185">Reference proteome</keyword>
<dbReference type="SUPFAM" id="SSF55190">
    <property type="entry name" value="Arginyl-tRNA synthetase (ArgRS), N-terminal 'additional' domain"/>
    <property type="match status" value="1"/>
</dbReference>
<evidence type="ECO:0000256" key="5">
    <source>
        <dbReference type="ARBA" id="ARBA00022840"/>
    </source>
</evidence>